<protein>
    <submittedName>
        <fullName evidence="1">Uncharacterized protein</fullName>
    </submittedName>
</protein>
<evidence type="ECO:0000313" key="2">
    <source>
        <dbReference type="Proteomes" id="UP000652761"/>
    </source>
</evidence>
<proteinExistence type="predicted"/>
<organism evidence="1 2">
    <name type="scientific">Colocasia esculenta</name>
    <name type="common">Wild taro</name>
    <name type="synonym">Arum esculentum</name>
    <dbReference type="NCBI Taxonomy" id="4460"/>
    <lineage>
        <taxon>Eukaryota</taxon>
        <taxon>Viridiplantae</taxon>
        <taxon>Streptophyta</taxon>
        <taxon>Embryophyta</taxon>
        <taxon>Tracheophyta</taxon>
        <taxon>Spermatophyta</taxon>
        <taxon>Magnoliopsida</taxon>
        <taxon>Liliopsida</taxon>
        <taxon>Araceae</taxon>
        <taxon>Aroideae</taxon>
        <taxon>Colocasieae</taxon>
        <taxon>Colocasia</taxon>
    </lineage>
</organism>
<name>A0A843V732_COLES</name>
<dbReference type="EMBL" id="NMUH01001394">
    <property type="protein sequence ID" value="MQL91938.1"/>
    <property type="molecule type" value="Genomic_DNA"/>
</dbReference>
<gene>
    <name evidence="1" type="ORF">Taro_024556</name>
</gene>
<comment type="caution">
    <text evidence="1">The sequence shown here is derived from an EMBL/GenBank/DDBJ whole genome shotgun (WGS) entry which is preliminary data.</text>
</comment>
<keyword evidence="2" id="KW-1185">Reference proteome</keyword>
<evidence type="ECO:0000313" key="1">
    <source>
        <dbReference type="EMBL" id="MQL91938.1"/>
    </source>
</evidence>
<accession>A0A843V732</accession>
<dbReference type="AlphaFoldDB" id="A0A843V732"/>
<dbReference type="Proteomes" id="UP000652761">
    <property type="component" value="Unassembled WGS sequence"/>
</dbReference>
<reference evidence="1" key="1">
    <citation type="submission" date="2017-07" db="EMBL/GenBank/DDBJ databases">
        <title>Taro Niue Genome Assembly and Annotation.</title>
        <authorList>
            <person name="Atibalentja N."/>
            <person name="Keating K."/>
            <person name="Fields C.J."/>
        </authorList>
    </citation>
    <scope>NUCLEOTIDE SEQUENCE</scope>
    <source>
        <strain evidence="1">Niue_2</strain>
        <tissue evidence="1">Leaf</tissue>
    </source>
</reference>
<sequence>MKRSAKEIWDNLKGTYEERTEKAGNSCFLASIEKEETEINIESPTQENNEVPRTHDDIEIEGKSMTTHVVAVLTVQTR</sequence>